<accession>A0A4U6CXS1</accession>
<evidence type="ECO:0000313" key="1">
    <source>
        <dbReference type="EMBL" id="TKT88537.1"/>
    </source>
</evidence>
<dbReference type="AlphaFoldDB" id="A0A4U6CXS1"/>
<reference evidence="1 2" key="1">
    <citation type="submission" date="2019-05" db="EMBL/GenBank/DDBJ databases">
        <title>Dyadobacter AR-3-8 sp. nov., isolated from arctic soil.</title>
        <authorList>
            <person name="Chaudhary D.K."/>
        </authorList>
    </citation>
    <scope>NUCLEOTIDE SEQUENCE [LARGE SCALE GENOMIC DNA]</scope>
    <source>
        <strain evidence="1 2">AR-3-8</strain>
    </source>
</reference>
<proteinExistence type="predicted"/>
<gene>
    <name evidence="1" type="ORF">FDK13_26670</name>
</gene>
<dbReference type="OrthoDB" id="1121656at2"/>
<name>A0A4U6CXS1_9BACT</name>
<keyword evidence="2" id="KW-1185">Reference proteome</keyword>
<dbReference type="RefSeq" id="WP_137343074.1">
    <property type="nucleotide sequence ID" value="NZ_BSQH01000011.1"/>
</dbReference>
<protein>
    <submittedName>
        <fullName evidence="1">Uncharacterized protein</fullName>
    </submittedName>
</protein>
<sequence>MRLLLFVFAYLLPISFAISQNVIDWNPKYELQDSDFQASRHESGGNISVYAACTVGFGYQMNGYQFMFTKNFNSKVNTTFTRNASYIIAADTISRDKLLKFARAEFDLSELYARKFRQLMFEKKNAFSDPNFYQKLYEQIHVELAARNSQLSLDTNAGLADIRLKEQHEKILAEIDALADFCKECKPKKKKD</sequence>
<evidence type="ECO:0000313" key="2">
    <source>
        <dbReference type="Proteomes" id="UP000304900"/>
    </source>
</evidence>
<comment type="caution">
    <text evidence="1">The sequence shown here is derived from an EMBL/GenBank/DDBJ whole genome shotgun (WGS) entry which is preliminary data.</text>
</comment>
<organism evidence="1 2">
    <name type="scientific">Dyadobacter frigoris</name>
    <dbReference type="NCBI Taxonomy" id="2576211"/>
    <lineage>
        <taxon>Bacteria</taxon>
        <taxon>Pseudomonadati</taxon>
        <taxon>Bacteroidota</taxon>
        <taxon>Cytophagia</taxon>
        <taxon>Cytophagales</taxon>
        <taxon>Spirosomataceae</taxon>
        <taxon>Dyadobacter</taxon>
    </lineage>
</organism>
<dbReference type="Proteomes" id="UP000304900">
    <property type="component" value="Unassembled WGS sequence"/>
</dbReference>
<dbReference type="EMBL" id="SZVO01000015">
    <property type="protein sequence ID" value="TKT88537.1"/>
    <property type="molecule type" value="Genomic_DNA"/>
</dbReference>